<keyword evidence="3" id="KW-1185">Reference proteome</keyword>
<feature type="domain" description="DUF4266" evidence="1">
    <location>
        <begin position="21"/>
        <end position="70"/>
    </location>
</feature>
<reference evidence="2" key="1">
    <citation type="submission" date="2022-07" db="EMBL/GenBank/DDBJ databases">
        <title>Alkalimarinus sp. nov., isolated from gut of a Alitta virens.</title>
        <authorList>
            <person name="Yang A.I."/>
            <person name="Shin N.-R."/>
        </authorList>
    </citation>
    <scope>NUCLEOTIDE SEQUENCE</scope>
    <source>
        <strain evidence="2">FA028</strain>
    </source>
</reference>
<organism evidence="2 3">
    <name type="scientific">Alkalimarinus sediminis</name>
    <dbReference type="NCBI Taxonomy" id="1632866"/>
    <lineage>
        <taxon>Bacteria</taxon>
        <taxon>Pseudomonadati</taxon>
        <taxon>Pseudomonadota</taxon>
        <taxon>Gammaproteobacteria</taxon>
        <taxon>Alteromonadales</taxon>
        <taxon>Alteromonadaceae</taxon>
        <taxon>Alkalimarinus</taxon>
    </lineage>
</organism>
<proteinExistence type="predicted"/>
<evidence type="ECO:0000313" key="3">
    <source>
        <dbReference type="Proteomes" id="UP001164472"/>
    </source>
</evidence>
<name>A0A9E8HT39_9ALTE</name>
<dbReference type="AlphaFoldDB" id="A0A9E8HT39"/>
<sequence length="70" mass="7498">MNIKILLLPILLSSLWGCTTVQPWERGDLAKKEMAWDPDPMRSALRDHVYFSKEGSSGGASSGGGGCGCN</sequence>
<evidence type="ECO:0000313" key="2">
    <source>
        <dbReference type="EMBL" id="UZW75269.1"/>
    </source>
</evidence>
<gene>
    <name evidence="2" type="ORF">NNL22_01290</name>
</gene>
<evidence type="ECO:0000259" key="1">
    <source>
        <dbReference type="Pfam" id="PF14086"/>
    </source>
</evidence>
<dbReference type="EMBL" id="CP101527">
    <property type="protein sequence ID" value="UZW75269.1"/>
    <property type="molecule type" value="Genomic_DNA"/>
</dbReference>
<dbReference type="KEGG" id="asem:NNL22_01290"/>
<protein>
    <submittedName>
        <fullName evidence="2">DUF4266 domain-containing protein</fullName>
    </submittedName>
</protein>
<accession>A0A9E8HT39</accession>
<dbReference type="Pfam" id="PF14086">
    <property type="entry name" value="DUF4266"/>
    <property type="match status" value="1"/>
</dbReference>
<dbReference type="InterPro" id="IPR025362">
    <property type="entry name" value="DUF4266"/>
</dbReference>
<dbReference type="Proteomes" id="UP001164472">
    <property type="component" value="Chromosome"/>
</dbReference>